<reference evidence="1 2" key="1">
    <citation type="submission" date="2019-03" db="EMBL/GenBank/DDBJ databases">
        <title>Genomic Encyclopedia of Type Strains, Phase III (KMG-III): the genomes of soil and plant-associated and newly described type strains.</title>
        <authorList>
            <person name="Whitman W."/>
        </authorList>
    </citation>
    <scope>NUCLEOTIDE SEQUENCE [LARGE SCALE GENOMIC DNA]</scope>
    <source>
        <strain evidence="1 2">VKM Ac-2527</strain>
    </source>
</reference>
<dbReference type="EMBL" id="SNWQ01000018">
    <property type="protein sequence ID" value="TDO43330.1"/>
    <property type="molecule type" value="Genomic_DNA"/>
</dbReference>
<evidence type="ECO:0000313" key="1">
    <source>
        <dbReference type="EMBL" id="TDO43330.1"/>
    </source>
</evidence>
<proteinExistence type="predicted"/>
<evidence type="ECO:0000313" key="2">
    <source>
        <dbReference type="Proteomes" id="UP000295388"/>
    </source>
</evidence>
<accession>A0A4R6K276</accession>
<dbReference type="AlphaFoldDB" id="A0A4R6K276"/>
<dbReference type="Proteomes" id="UP000295388">
    <property type="component" value="Unassembled WGS sequence"/>
</dbReference>
<comment type="caution">
    <text evidence="1">The sequence shown here is derived from an EMBL/GenBank/DDBJ whole genome shotgun (WGS) entry which is preliminary data.</text>
</comment>
<organism evidence="1 2">
    <name type="scientific">Kribbella caucasensis</name>
    <dbReference type="NCBI Taxonomy" id="2512215"/>
    <lineage>
        <taxon>Bacteria</taxon>
        <taxon>Bacillati</taxon>
        <taxon>Actinomycetota</taxon>
        <taxon>Actinomycetes</taxon>
        <taxon>Propionibacteriales</taxon>
        <taxon>Kribbellaceae</taxon>
        <taxon>Kribbella</taxon>
    </lineage>
</organism>
<protein>
    <submittedName>
        <fullName evidence="1">Uncharacterized protein</fullName>
    </submittedName>
</protein>
<gene>
    <name evidence="1" type="ORF">EV643_11872</name>
</gene>
<sequence length="88" mass="8949">MLADAIGQVTDEHRDTCDVANVISPSATVAILRVSDGLVDYLVLGDSTLVLDRTVGTPVVSDPREVRGAVAADDATVAHCTDLGGASG</sequence>
<dbReference type="RefSeq" id="WP_133803756.1">
    <property type="nucleotide sequence ID" value="NZ_SNWQ01000018.1"/>
</dbReference>
<dbReference type="OrthoDB" id="3190646at2"/>
<name>A0A4R6K276_9ACTN</name>
<keyword evidence="2" id="KW-1185">Reference proteome</keyword>